<evidence type="ECO:0000313" key="1">
    <source>
        <dbReference type="EMBL" id="ODM92434.1"/>
    </source>
</evidence>
<proteinExistence type="predicted"/>
<organism evidence="1 2">
    <name type="scientific">Orchesella cincta</name>
    <name type="common">Springtail</name>
    <name type="synonym">Podura cincta</name>
    <dbReference type="NCBI Taxonomy" id="48709"/>
    <lineage>
        <taxon>Eukaryota</taxon>
        <taxon>Metazoa</taxon>
        <taxon>Ecdysozoa</taxon>
        <taxon>Arthropoda</taxon>
        <taxon>Hexapoda</taxon>
        <taxon>Collembola</taxon>
        <taxon>Entomobryomorpha</taxon>
        <taxon>Entomobryoidea</taxon>
        <taxon>Orchesellidae</taxon>
        <taxon>Orchesellinae</taxon>
        <taxon>Orchesella</taxon>
    </lineage>
</organism>
<gene>
    <name evidence="1" type="ORF">Ocin01_14249</name>
</gene>
<reference evidence="1 2" key="1">
    <citation type="journal article" date="2016" name="Genome Biol. Evol.">
        <title>Gene Family Evolution Reflects Adaptation to Soil Environmental Stressors in the Genome of the Collembolan Orchesella cincta.</title>
        <authorList>
            <person name="Faddeeva-Vakhrusheva A."/>
            <person name="Derks M.F."/>
            <person name="Anvar S.Y."/>
            <person name="Agamennone V."/>
            <person name="Suring W."/>
            <person name="Smit S."/>
            <person name="van Straalen N.M."/>
            <person name="Roelofs D."/>
        </authorList>
    </citation>
    <scope>NUCLEOTIDE SEQUENCE [LARGE SCALE GENOMIC DNA]</scope>
    <source>
        <tissue evidence="1">Mixed pool</tissue>
    </source>
</reference>
<name>A0A1D2MHX3_ORCCI</name>
<protein>
    <submittedName>
        <fullName evidence="1">Tenascin-X</fullName>
    </submittedName>
</protein>
<dbReference type="PANTHER" id="PTHR39069:SF8">
    <property type="entry name" value="FI17111P1"/>
    <property type="match status" value="1"/>
</dbReference>
<dbReference type="AlphaFoldDB" id="A0A1D2MHX3"/>
<evidence type="ECO:0000313" key="2">
    <source>
        <dbReference type="Proteomes" id="UP000094527"/>
    </source>
</evidence>
<dbReference type="Proteomes" id="UP000094527">
    <property type="component" value="Unassembled WGS sequence"/>
</dbReference>
<dbReference type="EMBL" id="LJIJ01001233">
    <property type="protein sequence ID" value="ODM92434.1"/>
    <property type="molecule type" value="Genomic_DNA"/>
</dbReference>
<sequence>MIKRDVWLRVFRSGGRCEVDGQCVGESGSSGCRGGICICAGIRFFCQQSDCLLSENQSGEQCMEIQQCQKGDMGTLSICVGNDPNNKMSIVPDAISQPGNNLCRMSQLSVPWKSCKCKSEAVESSDGTKCLLKSYIDDACDDVNQCSWITGSTCQNKNVSDPATEKICRCSADYVNVEFARDVCYLKAKAIGQSCALHPIQCIDLDDSQCLRDQKICACHNLTQVVSGDKKRCLSRVAGLNTTCIESAQCSTQNSECLTTNVELKEKQCKCLRNQYVEGWEQKGKCLKIADDLRVSCEEQHQCTSGLGPLSECKDGYCLCKASYTYYDGQCYFPATLNGRCNLDGECKAGVNNYTYCNNNTNRCSCVEEAFENNNLCYGRKVVGDFCNTDTECTLNIEGPVSCDGATRRCACSWGYVPELENTICVNSALQLGTNIGIIILALIFSFSQKLY</sequence>
<dbReference type="OrthoDB" id="5912242at2759"/>
<dbReference type="OMA" id="CICAGIR"/>
<dbReference type="STRING" id="48709.A0A1D2MHX3"/>
<keyword evidence="2" id="KW-1185">Reference proteome</keyword>
<comment type="caution">
    <text evidence="1">The sequence shown here is derived from an EMBL/GenBank/DDBJ whole genome shotgun (WGS) entry which is preliminary data.</text>
</comment>
<accession>A0A1D2MHX3</accession>
<dbReference type="PANTHER" id="PTHR39069">
    <property type="entry name" value="ECDYSONE-INDUCIBLE GENE E1, ISOFORM A"/>
    <property type="match status" value="1"/>
</dbReference>